<feature type="compositionally biased region" description="Basic residues" evidence="1">
    <location>
        <begin position="103"/>
        <end position="122"/>
    </location>
</feature>
<dbReference type="InParanoid" id="A0A0P0W5R4"/>
<name>A0A0P0W5R4_ORYSJ</name>
<reference evidence="3" key="1">
    <citation type="journal article" date="2005" name="Nature">
        <title>The map-based sequence of the rice genome.</title>
        <authorList>
            <consortium name="International rice genome sequencing project (IRGSP)"/>
            <person name="Matsumoto T."/>
            <person name="Wu J."/>
            <person name="Kanamori H."/>
            <person name="Katayose Y."/>
            <person name="Fujisawa M."/>
            <person name="Namiki N."/>
            <person name="Mizuno H."/>
            <person name="Yamamoto K."/>
            <person name="Antonio B.A."/>
            <person name="Baba T."/>
            <person name="Sakata K."/>
            <person name="Nagamura Y."/>
            <person name="Aoki H."/>
            <person name="Arikawa K."/>
            <person name="Arita K."/>
            <person name="Bito T."/>
            <person name="Chiden Y."/>
            <person name="Fujitsuka N."/>
            <person name="Fukunaka R."/>
            <person name="Hamada M."/>
            <person name="Harada C."/>
            <person name="Hayashi A."/>
            <person name="Hijishita S."/>
            <person name="Honda M."/>
            <person name="Hosokawa S."/>
            <person name="Ichikawa Y."/>
            <person name="Idonuma A."/>
            <person name="Iijima M."/>
            <person name="Ikeda M."/>
            <person name="Ikeno M."/>
            <person name="Ito K."/>
            <person name="Ito S."/>
            <person name="Ito T."/>
            <person name="Ito Y."/>
            <person name="Ito Y."/>
            <person name="Iwabuchi A."/>
            <person name="Kamiya K."/>
            <person name="Karasawa W."/>
            <person name="Kurita K."/>
            <person name="Katagiri S."/>
            <person name="Kikuta A."/>
            <person name="Kobayashi H."/>
            <person name="Kobayashi N."/>
            <person name="Machita K."/>
            <person name="Maehara T."/>
            <person name="Masukawa M."/>
            <person name="Mizubayashi T."/>
            <person name="Mukai Y."/>
            <person name="Nagasaki H."/>
            <person name="Nagata Y."/>
            <person name="Naito S."/>
            <person name="Nakashima M."/>
            <person name="Nakama Y."/>
            <person name="Nakamichi Y."/>
            <person name="Nakamura M."/>
            <person name="Meguro A."/>
            <person name="Negishi M."/>
            <person name="Ohta I."/>
            <person name="Ohta T."/>
            <person name="Okamoto M."/>
            <person name="Ono N."/>
            <person name="Saji S."/>
            <person name="Sakaguchi M."/>
            <person name="Sakai K."/>
            <person name="Shibata M."/>
            <person name="Shimokawa T."/>
            <person name="Song J."/>
            <person name="Takazaki Y."/>
            <person name="Terasawa K."/>
            <person name="Tsugane M."/>
            <person name="Tsuji K."/>
            <person name="Ueda S."/>
            <person name="Waki K."/>
            <person name="Yamagata H."/>
            <person name="Yamamoto M."/>
            <person name="Yamamoto S."/>
            <person name="Yamane H."/>
            <person name="Yoshiki S."/>
            <person name="Yoshihara R."/>
            <person name="Yukawa K."/>
            <person name="Zhong H."/>
            <person name="Yano M."/>
            <person name="Yuan Q."/>
            <person name="Ouyang S."/>
            <person name="Liu J."/>
            <person name="Jones K.M."/>
            <person name="Gansberger K."/>
            <person name="Moffat K."/>
            <person name="Hill J."/>
            <person name="Bera J."/>
            <person name="Fadrosh D."/>
            <person name="Jin S."/>
            <person name="Johri S."/>
            <person name="Kim M."/>
            <person name="Overton L."/>
            <person name="Reardon M."/>
            <person name="Tsitrin T."/>
            <person name="Vuong H."/>
            <person name="Weaver B."/>
            <person name="Ciecko A."/>
            <person name="Tallon L."/>
            <person name="Jackson J."/>
            <person name="Pai G."/>
            <person name="Aken S.V."/>
            <person name="Utterback T."/>
            <person name="Reidmuller S."/>
            <person name="Feldblyum T."/>
            <person name="Hsiao J."/>
            <person name="Zismann V."/>
            <person name="Iobst S."/>
            <person name="de Vazeille A.R."/>
            <person name="Buell C.R."/>
            <person name="Ying K."/>
            <person name="Li Y."/>
            <person name="Lu T."/>
            <person name="Huang Y."/>
            <person name="Zhao Q."/>
            <person name="Feng Q."/>
            <person name="Zhang L."/>
            <person name="Zhu J."/>
            <person name="Weng Q."/>
            <person name="Mu J."/>
            <person name="Lu Y."/>
            <person name="Fan D."/>
            <person name="Liu Y."/>
            <person name="Guan J."/>
            <person name="Zhang Y."/>
            <person name="Yu S."/>
            <person name="Liu X."/>
            <person name="Zhang Y."/>
            <person name="Hong G."/>
            <person name="Han B."/>
            <person name="Choisne N."/>
            <person name="Demange N."/>
            <person name="Orjeda G."/>
            <person name="Samain S."/>
            <person name="Cattolico L."/>
            <person name="Pelletier E."/>
            <person name="Couloux A."/>
            <person name="Segurens B."/>
            <person name="Wincker P."/>
            <person name="D'Hont A."/>
            <person name="Scarpelli C."/>
            <person name="Weissenbach J."/>
            <person name="Salanoubat M."/>
            <person name="Quetier F."/>
            <person name="Yu Y."/>
            <person name="Kim H.R."/>
            <person name="Rambo T."/>
            <person name="Currie J."/>
            <person name="Collura K."/>
            <person name="Luo M."/>
            <person name="Yang T."/>
            <person name="Ammiraju J.S.S."/>
            <person name="Engler F."/>
            <person name="Soderlund C."/>
            <person name="Wing R.A."/>
            <person name="Palmer L.E."/>
            <person name="de la Bastide M."/>
            <person name="Spiegel L."/>
            <person name="Nascimento L."/>
            <person name="Zutavern T."/>
            <person name="O'Shaughnessy A."/>
            <person name="Dike S."/>
            <person name="Dedhia N."/>
            <person name="Preston R."/>
            <person name="Balija V."/>
            <person name="McCombie W.R."/>
            <person name="Chow T."/>
            <person name="Chen H."/>
            <person name="Chung M."/>
            <person name="Chen C."/>
            <person name="Shaw J."/>
            <person name="Wu H."/>
            <person name="Hsiao K."/>
            <person name="Chao Y."/>
            <person name="Chu M."/>
            <person name="Cheng C."/>
            <person name="Hour A."/>
            <person name="Lee P."/>
            <person name="Lin S."/>
            <person name="Lin Y."/>
            <person name="Liou J."/>
            <person name="Liu S."/>
            <person name="Hsing Y."/>
            <person name="Raghuvanshi S."/>
            <person name="Mohanty A."/>
            <person name="Bharti A.K."/>
            <person name="Gaur A."/>
            <person name="Gupta V."/>
            <person name="Kumar D."/>
            <person name="Ravi V."/>
            <person name="Vij S."/>
            <person name="Kapur A."/>
            <person name="Khurana P."/>
            <person name="Khurana P."/>
            <person name="Khurana J.P."/>
            <person name="Tyagi A.K."/>
            <person name="Gaikwad K."/>
            <person name="Singh A."/>
            <person name="Dalal V."/>
            <person name="Srivastava S."/>
            <person name="Dixit A."/>
            <person name="Pal A.K."/>
            <person name="Ghazi I.A."/>
            <person name="Yadav M."/>
            <person name="Pandit A."/>
            <person name="Bhargava A."/>
            <person name="Sureshbabu K."/>
            <person name="Batra K."/>
            <person name="Sharma T.R."/>
            <person name="Mohapatra T."/>
            <person name="Singh N.K."/>
            <person name="Messing J."/>
            <person name="Nelson A.B."/>
            <person name="Fuks G."/>
            <person name="Kavchok S."/>
            <person name="Keizer G."/>
            <person name="Linton E."/>
            <person name="Llaca V."/>
            <person name="Song R."/>
            <person name="Tanyolac B."/>
            <person name="Young S."/>
            <person name="Ho-Il K."/>
            <person name="Hahn J.H."/>
            <person name="Sangsakoo G."/>
            <person name="Vanavichit A."/>
            <person name="de Mattos Luiz.A.T."/>
            <person name="Zimmer P.D."/>
            <person name="Malone G."/>
            <person name="Dellagostin O."/>
            <person name="de Oliveira A.C."/>
            <person name="Bevan M."/>
            <person name="Bancroft I."/>
            <person name="Minx P."/>
            <person name="Cordum H."/>
            <person name="Wilson R."/>
            <person name="Cheng Z."/>
            <person name="Jin W."/>
            <person name="Jiang J."/>
            <person name="Leong S.A."/>
            <person name="Iwama H."/>
            <person name="Gojobori T."/>
            <person name="Itoh T."/>
            <person name="Niimura Y."/>
            <person name="Fujii Y."/>
            <person name="Habara T."/>
            <person name="Sakai H."/>
            <person name="Sato Y."/>
            <person name="Wilson G."/>
            <person name="Kumar K."/>
            <person name="McCouch S."/>
            <person name="Juretic N."/>
            <person name="Hoen D."/>
            <person name="Wright S."/>
            <person name="Bruskiewich R."/>
            <person name="Bureau T."/>
            <person name="Miyao A."/>
            <person name="Hirochika H."/>
            <person name="Nishikawa T."/>
            <person name="Kadowaki K."/>
            <person name="Sugiura M."/>
            <person name="Burr B."/>
            <person name="Sasaki T."/>
        </authorList>
    </citation>
    <scope>NUCLEOTIDE SEQUENCE [LARGE SCALE GENOMIC DNA]</scope>
    <source>
        <strain evidence="3">cv. Nipponbare</strain>
    </source>
</reference>
<reference evidence="2 3" key="2">
    <citation type="journal article" date="2013" name="Plant Cell Physiol.">
        <title>Rice Annotation Project Database (RAP-DB): an integrative and interactive database for rice genomics.</title>
        <authorList>
            <person name="Sakai H."/>
            <person name="Lee S.S."/>
            <person name="Tanaka T."/>
            <person name="Numa H."/>
            <person name="Kim J."/>
            <person name="Kawahara Y."/>
            <person name="Wakimoto H."/>
            <person name="Yang C.C."/>
            <person name="Iwamoto M."/>
            <person name="Abe T."/>
            <person name="Yamada Y."/>
            <person name="Muto A."/>
            <person name="Inokuchi H."/>
            <person name="Ikemura T."/>
            <person name="Matsumoto T."/>
            <person name="Sasaki T."/>
            <person name="Itoh T."/>
        </authorList>
    </citation>
    <scope>NUCLEOTIDE SEQUENCE [LARGE SCALE GENOMIC DNA]</scope>
    <source>
        <strain evidence="3">cv. Nipponbare</strain>
    </source>
</reference>
<proteinExistence type="predicted"/>
<evidence type="ECO:0000313" key="2">
    <source>
        <dbReference type="EMBL" id="BAS87087.1"/>
    </source>
</evidence>
<dbReference type="AlphaFoldDB" id="A0A0P0W5R4"/>
<protein>
    <submittedName>
        <fullName evidence="2">Os03g0820800 protein</fullName>
    </submittedName>
</protein>
<organism evidence="2 3">
    <name type="scientific">Oryza sativa subsp. japonica</name>
    <name type="common">Rice</name>
    <dbReference type="NCBI Taxonomy" id="39947"/>
    <lineage>
        <taxon>Eukaryota</taxon>
        <taxon>Viridiplantae</taxon>
        <taxon>Streptophyta</taxon>
        <taxon>Embryophyta</taxon>
        <taxon>Tracheophyta</taxon>
        <taxon>Spermatophyta</taxon>
        <taxon>Magnoliopsida</taxon>
        <taxon>Liliopsida</taxon>
        <taxon>Poales</taxon>
        <taxon>Poaceae</taxon>
        <taxon>BOP clade</taxon>
        <taxon>Oryzoideae</taxon>
        <taxon>Oryzeae</taxon>
        <taxon>Oryzinae</taxon>
        <taxon>Oryza</taxon>
        <taxon>Oryza sativa</taxon>
    </lineage>
</organism>
<dbReference type="EMBL" id="AP014959">
    <property type="protein sequence ID" value="BAS87087.1"/>
    <property type="molecule type" value="Genomic_DNA"/>
</dbReference>
<accession>A0A0P0W5R4</accession>
<feature type="compositionally biased region" description="Basic residues" evidence="1">
    <location>
        <begin position="34"/>
        <end position="47"/>
    </location>
</feature>
<feature type="region of interest" description="Disordered" evidence="1">
    <location>
        <begin position="27"/>
        <end position="131"/>
    </location>
</feature>
<dbReference type="Proteomes" id="UP000059680">
    <property type="component" value="Chromosome 3"/>
</dbReference>
<reference evidence="2 3" key="3">
    <citation type="journal article" date="2013" name="Rice">
        <title>Improvement of the Oryza sativa Nipponbare reference genome using next generation sequence and optical map data.</title>
        <authorList>
            <person name="Kawahara Y."/>
            <person name="de la Bastide M."/>
            <person name="Hamilton J.P."/>
            <person name="Kanamori H."/>
            <person name="McCombie W.R."/>
            <person name="Ouyang S."/>
            <person name="Schwartz D.C."/>
            <person name="Tanaka T."/>
            <person name="Wu J."/>
            <person name="Zhou S."/>
            <person name="Childs K.L."/>
            <person name="Davidson R.M."/>
            <person name="Lin H."/>
            <person name="Quesada-Ocampo L."/>
            <person name="Vaillancourt B."/>
            <person name="Sakai H."/>
            <person name="Lee S.S."/>
            <person name="Kim J."/>
            <person name="Numa H."/>
            <person name="Itoh T."/>
            <person name="Buell C.R."/>
            <person name="Matsumoto T."/>
        </authorList>
    </citation>
    <scope>NUCLEOTIDE SEQUENCE [LARGE SCALE GENOMIC DNA]</scope>
    <source>
        <strain evidence="3">cv. Nipponbare</strain>
    </source>
</reference>
<sequence length="131" mass="14373">MPAHEMDYNFLGSKLTCSISYWSTQRGCWATSPARRRPSGLLRRRPATSKSGSRNSGGRGRGQEAAAGADADLEEDAVWGPGGWRSTRWALGEGRGGEGRGGRPTRWRRGGGRPAARRRRYRAAVMRRVTA</sequence>
<keyword evidence="3" id="KW-1185">Reference proteome</keyword>
<evidence type="ECO:0000313" key="3">
    <source>
        <dbReference type="Proteomes" id="UP000059680"/>
    </source>
</evidence>
<evidence type="ECO:0000256" key="1">
    <source>
        <dbReference type="SAM" id="MobiDB-lite"/>
    </source>
</evidence>
<gene>
    <name evidence="2" type="ordered locus">Os03g0820800</name>
    <name evidence="2" type="ORF">OSNPB_030820800</name>
</gene>
<dbReference type="PaxDb" id="39947-A0A0P0W5R4"/>